<reference evidence="3" key="1">
    <citation type="journal article" date="2019" name="Int. J. Syst. Evol. Microbiol.">
        <title>The Global Catalogue of Microorganisms (GCM) 10K type strain sequencing project: providing services to taxonomists for standard genome sequencing and annotation.</title>
        <authorList>
            <consortium name="The Broad Institute Genomics Platform"/>
            <consortium name="The Broad Institute Genome Sequencing Center for Infectious Disease"/>
            <person name="Wu L."/>
            <person name="Ma J."/>
        </authorList>
    </citation>
    <scope>NUCLEOTIDE SEQUENCE [LARGE SCALE GENOMIC DNA]</scope>
    <source>
        <strain evidence="3">JCM 16022</strain>
    </source>
</reference>
<dbReference type="EMBL" id="BAAAQR010000001">
    <property type="protein sequence ID" value="GAA2135249.1"/>
    <property type="molecule type" value="Genomic_DNA"/>
</dbReference>
<evidence type="ECO:0000313" key="2">
    <source>
        <dbReference type="EMBL" id="GAA2135249.1"/>
    </source>
</evidence>
<gene>
    <name evidence="2" type="ORF">GCM10009844_00310</name>
</gene>
<feature type="region of interest" description="Disordered" evidence="1">
    <location>
        <begin position="40"/>
        <end position="70"/>
    </location>
</feature>
<feature type="region of interest" description="Disordered" evidence="1">
    <location>
        <begin position="1"/>
        <end position="24"/>
    </location>
</feature>
<proteinExistence type="predicted"/>
<organism evidence="2 3">
    <name type="scientific">Nocardioides koreensis</name>
    <dbReference type="NCBI Taxonomy" id="433651"/>
    <lineage>
        <taxon>Bacteria</taxon>
        <taxon>Bacillati</taxon>
        <taxon>Actinomycetota</taxon>
        <taxon>Actinomycetes</taxon>
        <taxon>Propionibacteriales</taxon>
        <taxon>Nocardioidaceae</taxon>
        <taxon>Nocardioides</taxon>
    </lineage>
</organism>
<protein>
    <submittedName>
        <fullName evidence="2">Uncharacterized protein</fullName>
    </submittedName>
</protein>
<evidence type="ECO:0000256" key="1">
    <source>
        <dbReference type="SAM" id="MobiDB-lite"/>
    </source>
</evidence>
<sequence>MSDLERMRAEREARDTAATRSSADRARLWAGLNRYLSSEARHEHKVAEVERRAVAEADRRTDGEPTDKSD</sequence>
<name>A0ABP5KNW1_9ACTN</name>
<keyword evidence="3" id="KW-1185">Reference proteome</keyword>
<dbReference type="Proteomes" id="UP001501771">
    <property type="component" value="Unassembled WGS sequence"/>
</dbReference>
<evidence type="ECO:0000313" key="3">
    <source>
        <dbReference type="Proteomes" id="UP001501771"/>
    </source>
</evidence>
<comment type="caution">
    <text evidence="2">The sequence shown here is derived from an EMBL/GenBank/DDBJ whole genome shotgun (WGS) entry which is preliminary data.</text>
</comment>
<accession>A0ABP5KNW1</accession>
<dbReference type="RefSeq" id="WP_344145741.1">
    <property type="nucleotide sequence ID" value="NZ_BAAAQR010000001.1"/>
</dbReference>